<feature type="compositionally biased region" description="Polar residues" evidence="3">
    <location>
        <begin position="507"/>
        <end position="525"/>
    </location>
</feature>
<feature type="region of interest" description="Disordered" evidence="3">
    <location>
        <begin position="507"/>
        <end position="539"/>
    </location>
</feature>
<evidence type="ECO:0000256" key="3">
    <source>
        <dbReference type="SAM" id="MobiDB-lite"/>
    </source>
</evidence>
<dbReference type="AlphaFoldDB" id="A0AAV2TMJ7"/>
<keyword evidence="2" id="KW-0472">Membrane</keyword>
<accession>A0AAV2TMJ7</accession>
<dbReference type="GO" id="GO:0005886">
    <property type="term" value="C:plasma membrane"/>
    <property type="evidence" value="ECO:0007669"/>
    <property type="project" value="TreeGrafter"/>
</dbReference>
<proteinExistence type="predicted"/>
<dbReference type="GO" id="GO:0010314">
    <property type="term" value="F:phosphatidylinositol-5-phosphate binding"/>
    <property type="evidence" value="ECO:0007669"/>
    <property type="project" value="TreeGrafter"/>
</dbReference>
<dbReference type="EMBL" id="CAXLJL010000290">
    <property type="protein sequence ID" value="CAL5136228.1"/>
    <property type="molecule type" value="Genomic_DNA"/>
</dbReference>
<evidence type="ECO:0000256" key="2">
    <source>
        <dbReference type="ARBA" id="ARBA00023136"/>
    </source>
</evidence>
<dbReference type="Proteomes" id="UP001497525">
    <property type="component" value="Unassembled WGS sequence"/>
</dbReference>
<dbReference type="GO" id="GO:0009966">
    <property type="term" value="P:regulation of signal transduction"/>
    <property type="evidence" value="ECO:0007669"/>
    <property type="project" value="TreeGrafter"/>
</dbReference>
<reference evidence="4" key="1">
    <citation type="submission" date="2024-06" db="EMBL/GenBank/DDBJ databases">
        <authorList>
            <person name="Liu X."/>
            <person name="Lenzi L."/>
            <person name="Haldenby T S."/>
            <person name="Uol C."/>
        </authorList>
    </citation>
    <scope>NUCLEOTIDE SEQUENCE</scope>
</reference>
<organism evidence="4 5">
    <name type="scientific">Calicophoron daubneyi</name>
    <name type="common">Rumen fluke</name>
    <name type="synonym">Paramphistomum daubneyi</name>
    <dbReference type="NCBI Taxonomy" id="300641"/>
    <lineage>
        <taxon>Eukaryota</taxon>
        <taxon>Metazoa</taxon>
        <taxon>Spiralia</taxon>
        <taxon>Lophotrochozoa</taxon>
        <taxon>Platyhelminthes</taxon>
        <taxon>Trematoda</taxon>
        <taxon>Digenea</taxon>
        <taxon>Plagiorchiida</taxon>
        <taxon>Pronocephalata</taxon>
        <taxon>Paramphistomoidea</taxon>
        <taxon>Paramphistomidae</taxon>
        <taxon>Calicophoron</taxon>
    </lineage>
</organism>
<name>A0AAV2TMJ7_CALDB</name>
<comment type="subcellular location">
    <subcellularLocation>
        <location evidence="1">Endomembrane system</location>
        <topology evidence="1">Peripheral membrane protein</topology>
    </subcellularLocation>
</comment>
<dbReference type="InterPro" id="IPR039888">
    <property type="entry name" value="Melted-like"/>
</dbReference>
<dbReference type="PANTHER" id="PTHR21630">
    <property type="entry name" value="VEPH-A/MELTED"/>
    <property type="match status" value="1"/>
</dbReference>
<evidence type="ECO:0000256" key="1">
    <source>
        <dbReference type="ARBA" id="ARBA00004184"/>
    </source>
</evidence>
<dbReference type="GO" id="GO:0012505">
    <property type="term" value="C:endomembrane system"/>
    <property type="evidence" value="ECO:0007669"/>
    <property type="project" value="UniProtKB-SubCell"/>
</dbReference>
<sequence>MVSNLEGRRDAPKNSREVLSCKFLRELKVLLANPLFSTEKKLHMPVINHLSRTSPLPHQTDNKKQYFKELHSVLSVCVSQMLKSSGRTLLQPYATVYCLILQLVKQTAKSEYMLRQFLPLVCAATWIEDSDLLSSSSAYIRLAVRYHPRTAGETVTKPILNAISKNKSRELMKLLFYIQSYNPNAFQSYSSGQLLLSVFSQPNTPLPIQTDCLNLAHRVLDDLPLTEAATKICFGPSLSDCIETLLVGGSEQTGLLLSSLLIKLAHRNLADAMKGHANAQLPQRLQITWPGCLEAALSLLVALAHEKNRRKHKRSAEVASNFSCSSMSGCLDAIAGYLKKAERIKDVIACLVSLQDIAPITDPGILEKYATTIEEACSRVGISKELLLHNSWTKSAANSSPYGRIVSHSDFQKWLEKKVTMLGCKVTDSPFVEKMLLNNKSADGSSISLSVQSNCSVNNQVEEFSGCRETSEQDIEQREVSGFFQTQSNDVRNFHQEYRSVQLLNTNNGESEVSSGGDTPPSSASYDLPPESPYSSSDLVKESITKNQLPVCAPSNDSKVMPSRVYFPSRALHPGFHSERRTKITARKTEHREEDSWGSVSTAVKTHPMTQGEFKHSNPIPPAKSAPQLYPIDQVDPIQRFHDRYYSRLTGYMAFLLDRLPLPAAVSIERPISYKGKIDFETDLIWLDGQTRQTYVKSPLASQNTVSSSVRSKGSTSWSGINTPALTLYFVCSKPGPRCLYPGGSMRTCFQLLTRYPVLWMQILILASQAKYGKALPVSHPSMKTLRLLWADIMGDVLSPTHSQHSEVQRIRSYNERSSRPSRLISSRPVSACDTLGQRTVNFEDSQQNRLSRSSRSPVWHSFRNRSRRKLNKVSSFFLLATRAYPTVEECDNLVKELDAAHFFEYFELHRGKTEERTQSDTPVFGRWRCFLCDGLPGLYDTLELLGSNNRSNAVSTGLDYRPQTDSVLEAWSPRLTGRLQCRHIKTIPKALAWMSRWQTRQFILRDGIIECRKCRSGRKKYSEILAYDFPNETTTGAAAQQTRLKKKRTKGMQNGQWDCISVAELRYVHGIRSRQTGILVQLELRTFEDGVWMIRPAHRIVDDSQQARQRDFAAASPYSFIPVNNDLTLWLRSLQVAMVRSRQLQNENSELPVFTQI</sequence>
<dbReference type="PANTHER" id="PTHR21630:SF10">
    <property type="entry name" value="VENTRICULAR ZONE-EXPRESSED PH DOMAIN-CONTAINING PROTEIN HOMOLOG 1"/>
    <property type="match status" value="1"/>
</dbReference>
<protein>
    <submittedName>
        <fullName evidence="4">Uncharacterized protein</fullName>
    </submittedName>
</protein>
<evidence type="ECO:0000313" key="4">
    <source>
        <dbReference type="EMBL" id="CAL5136228.1"/>
    </source>
</evidence>
<gene>
    <name evidence="4" type="ORF">CDAUBV1_LOCUS10298</name>
</gene>
<evidence type="ECO:0000313" key="5">
    <source>
        <dbReference type="Proteomes" id="UP001497525"/>
    </source>
</evidence>
<comment type="caution">
    <text evidence="4">The sequence shown here is derived from an EMBL/GenBank/DDBJ whole genome shotgun (WGS) entry which is preliminary data.</text>
</comment>